<dbReference type="Gene3D" id="3.40.190.10">
    <property type="entry name" value="Periplasmic binding protein-like II"/>
    <property type="match status" value="2"/>
</dbReference>
<accession>A0A6B8VQ00</accession>
<dbReference type="InterPro" id="IPR000847">
    <property type="entry name" value="LysR_HTH_N"/>
</dbReference>
<dbReference type="GO" id="GO:0032993">
    <property type="term" value="C:protein-DNA complex"/>
    <property type="evidence" value="ECO:0007669"/>
    <property type="project" value="TreeGrafter"/>
</dbReference>
<evidence type="ECO:0000256" key="5">
    <source>
        <dbReference type="ARBA" id="ARBA00023163"/>
    </source>
</evidence>
<dbReference type="SUPFAM" id="SSF53850">
    <property type="entry name" value="Periplasmic binding protein-like II"/>
    <property type="match status" value="1"/>
</dbReference>
<dbReference type="EMBL" id="CP046455">
    <property type="protein sequence ID" value="QGU06173.1"/>
    <property type="molecule type" value="Genomic_DNA"/>
</dbReference>
<dbReference type="RefSeq" id="WP_156229771.1">
    <property type="nucleotide sequence ID" value="NZ_CP046455.1"/>
</dbReference>
<dbReference type="FunFam" id="1.10.10.10:FF:000001">
    <property type="entry name" value="LysR family transcriptional regulator"/>
    <property type="match status" value="1"/>
</dbReference>
<dbReference type="CDD" id="cd08414">
    <property type="entry name" value="PBP2_LTTR_aromatics_like"/>
    <property type="match status" value="1"/>
</dbReference>
<proteinExistence type="inferred from homology"/>
<dbReference type="AlphaFoldDB" id="A0A6B8VQ00"/>
<dbReference type="InterPro" id="IPR036390">
    <property type="entry name" value="WH_DNA-bd_sf"/>
</dbReference>
<dbReference type="InterPro" id="IPR036388">
    <property type="entry name" value="WH-like_DNA-bd_sf"/>
</dbReference>
<evidence type="ECO:0000256" key="3">
    <source>
        <dbReference type="ARBA" id="ARBA00023125"/>
    </source>
</evidence>
<dbReference type="SUPFAM" id="SSF46785">
    <property type="entry name" value="Winged helix' DNA-binding domain"/>
    <property type="match status" value="1"/>
</dbReference>
<dbReference type="Proteomes" id="UP000424462">
    <property type="component" value="Chromosome"/>
</dbReference>
<keyword evidence="4" id="KW-0010">Activator</keyword>
<dbReference type="Pfam" id="PF03466">
    <property type="entry name" value="LysR_substrate"/>
    <property type="match status" value="1"/>
</dbReference>
<evidence type="ECO:0000313" key="8">
    <source>
        <dbReference type="Proteomes" id="UP000424462"/>
    </source>
</evidence>
<dbReference type="Gene3D" id="1.10.10.10">
    <property type="entry name" value="Winged helix-like DNA-binding domain superfamily/Winged helix DNA-binding domain"/>
    <property type="match status" value="1"/>
</dbReference>
<dbReference type="InterPro" id="IPR005119">
    <property type="entry name" value="LysR_subst-bd"/>
</dbReference>
<keyword evidence="2" id="KW-0805">Transcription regulation</keyword>
<dbReference type="GO" id="GO:0003677">
    <property type="term" value="F:DNA binding"/>
    <property type="evidence" value="ECO:0007669"/>
    <property type="project" value="UniProtKB-KW"/>
</dbReference>
<dbReference type="GO" id="GO:0003700">
    <property type="term" value="F:DNA-binding transcription factor activity"/>
    <property type="evidence" value="ECO:0007669"/>
    <property type="project" value="InterPro"/>
</dbReference>
<evidence type="ECO:0000259" key="6">
    <source>
        <dbReference type="PROSITE" id="PS50931"/>
    </source>
</evidence>
<dbReference type="KEGG" id="cok:COCCU_01025"/>
<sequence>MELRLLQSFLVLSEELHFGRAAARLFIAQPPLTKQIHQLEKQLGVQLFERHPRGARLTPAGEVLAEEVKNIFAAVDSAVHNVRNAEHSGVGRLVLGASGMTGGALLPRMLRAISDTHPGVDLGVQQFENSSQVTAAVLDGKLDAGHVLLPFEHPDLSARKITSHQPLLAVASDHPFASRDSIHVAELENEGFIIPRRYSGSALLRLIESVCETAGFSPRVVKEAADSYATLALVAGGQGISISVTGVTTISSDVSLIPFADEDLPSMESAIAWRTKNPSQLLKSAVDAVVSQH</sequence>
<keyword evidence="5" id="KW-0804">Transcription</keyword>
<dbReference type="Pfam" id="PF00126">
    <property type="entry name" value="HTH_1"/>
    <property type="match status" value="1"/>
</dbReference>
<organism evidence="7 8">
    <name type="scientific">Corynebacterium occultum</name>
    <dbReference type="NCBI Taxonomy" id="2675219"/>
    <lineage>
        <taxon>Bacteria</taxon>
        <taxon>Bacillati</taxon>
        <taxon>Actinomycetota</taxon>
        <taxon>Actinomycetes</taxon>
        <taxon>Mycobacteriales</taxon>
        <taxon>Corynebacteriaceae</taxon>
        <taxon>Corynebacterium</taxon>
    </lineage>
</organism>
<dbReference type="PANTHER" id="PTHR30346:SF0">
    <property type="entry name" value="HCA OPERON TRANSCRIPTIONAL ACTIVATOR HCAR"/>
    <property type="match status" value="1"/>
</dbReference>
<dbReference type="PROSITE" id="PS50931">
    <property type="entry name" value="HTH_LYSR"/>
    <property type="match status" value="1"/>
</dbReference>
<feature type="domain" description="HTH lysR-type" evidence="6">
    <location>
        <begin position="1"/>
        <end position="58"/>
    </location>
</feature>
<dbReference type="PANTHER" id="PTHR30346">
    <property type="entry name" value="TRANSCRIPTIONAL DUAL REGULATOR HCAR-RELATED"/>
    <property type="match status" value="1"/>
</dbReference>
<gene>
    <name evidence="7" type="primary">benM</name>
    <name evidence="7" type="ORF">COCCU_01025</name>
</gene>
<evidence type="ECO:0000256" key="1">
    <source>
        <dbReference type="ARBA" id="ARBA00009437"/>
    </source>
</evidence>
<evidence type="ECO:0000256" key="2">
    <source>
        <dbReference type="ARBA" id="ARBA00023015"/>
    </source>
</evidence>
<keyword evidence="3" id="KW-0238">DNA-binding</keyword>
<evidence type="ECO:0000256" key="4">
    <source>
        <dbReference type="ARBA" id="ARBA00023159"/>
    </source>
</evidence>
<comment type="similarity">
    <text evidence="1">Belongs to the LysR transcriptional regulatory family.</text>
</comment>
<protein>
    <submittedName>
        <fullName evidence="7">HTH-type transcriptional regulator BenM</fullName>
    </submittedName>
</protein>
<name>A0A6B8VQ00_9CORY</name>
<dbReference type="PRINTS" id="PR00039">
    <property type="entry name" value="HTHLYSR"/>
</dbReference>
<reference evidence="7 8" key="1">
    <citation type="submission" date="2019-11" db="EMBL/GenBank/DDBJ databases">
        <title>Complete genome sequence of Corynebacterium kalinowskii 1959, a novel Corynebacterium species isolated from soil of a small paddock in Vilsendorf, Germany.</title>
        <authorList>
            <person name="Schaffert L."/>
            <person name="Ruwe M."/>
            <person name="Milse J."/>
            <person name="Hanuschka K."/>
            <person name="Ortseifen V."/>
            <person name="Droste J."/>
            <person name="Brandt D."/>
            <person name="Schlueter L."/>
            <person name="Kutter Y."/>
            <person name="Vinke S."/>
            <person name="Viehoefer P."/>
            <person name="Jacob L."/>
            <person name="Luebke N.-C."/>
            <person name="Schulte-Berndt E."/>
            <person name="Hain C."/>
            <person name="Linder M."/>
            <person name="Schmidt P."/>
            <person name="Wollenschlaeger L."/>
            <person name="Luttermann T."/>
            <person name="Thieme E."/>
            <person name="Hassa J."/>
            <person name="Haak M."/>
            <person name="Wittchen M."/>
            <person name="Mentz A."/>
            <person name="Persicke M."/>
            <person name="Busche T."/>
            <person name="Ruckert C."/>
        </authorList>
    </citation>
    <scope>NUCLEOTIDE SEQUENCE [LARGE SCALE GENOMIC DNA]</scope>
    <source>
        <strain evidence="7 8">2039</strain>
    </source>
</reference>
<keyword evidence="8" id="KW-1185">Reference proteome</keyword>
<evidence type="ECO:0000313" key="7">
    <source>
        <dbReference type="EMBL" id="QGU06173.1"/>
    </source>
</evidence>